<feature type="domain" description="Major facilitator superfamily (MFS) profile" evidence="10">
    <location>
        <begin position="37"/>
        <end position="506"/>
    </location>
</feature>
<evidence type="ECO:0000313" key="12">
    <source>
        <dbReference type="Proteomes" id="UP000076881"/>
    </source>
</evidence>
<reference evidence="11 12" key="1">
    <citation type="journal article" date="2016" name="Genome Biol. Evol.">
        <title>Divergent and convergent evolution of fungal pathogenicity.</title>
        <authorList>
            <person name="Shang Y."/>
            <person name="Xiao G."/>
            <person name="Zheng P."/>
            <person name="Cen K."/>
            <person name="Zhan S."/>
            <person name="Wang C."/>
        </authorList>
    </citation>
    <scope>NUCLEOTIDE SEQUENCE [LARGE SCALE GENOMIC DNA]</scope>
    <source>
        <strain evidence="11 12">RCEF 1005</strain>
    </source>
</reference>
<feature type="transmembrane region" description="Helical" evidence="8">
    <location>
        <begin position="129"/>
        <end position="153"/>
    </location>
</feature>
<evidence type="ECO:0000313" key="11">
    <source>
        <dbReference type="EMBL" id="OAA78104.1"/>
    </source>
</evidence>
<evidence type="ECO:0000256" key="3">
    <source>
        <dbReference type="ARBA" id="ARBA00022448"/>
    </source>
</evidence>
<dbReference type="InterPro" id="IPR036259">
    <property type="entry name" value="MFS_trans_sf"/>
</dbReference>
<dbReference type="PROSITE" id="PS50850">
    <property type="entry name" value="MFS"/>
    <property type="match status" value="1"/>
</dbReference>
<feature type="transmembrane region" description="Helical" evidence="8">
    <location>
        <begin position="412"/>
        <end position="430"/>
    </location>
</feature>
<feature type="transmembrane region" description="Helical" evidence="8">
    <location>
        <begin position="104"/>
        <end position="122"/>
    </location>
</feature>
<dbReference type="EMBL" id="AZHF01000003">
    <property type="protein sequence ID" value="OAA78104.1"/>
    <property type="molecule type" value="Genomic_DNA"/>
</dbReference>
<sequence length="512" mass="54515">MPHFSFSALWAAPEVCPVSKKARSIPVLNPVNMYGRVFFFSWMGFMLAFWAWYTFPPLLTVTIKKDLHLTDVQVANSNIVSLVATLLLRFATGPLCDQFGARRVFLGLLLLGCLPVGLAPLVRSANGLYVARFFLGVLGATFVPCQVWCTGFFDKNVVGTANALAGGWGNAGGGITYFIMPAVFDSLVARQGLSPSTAWRVTFVVPLVCLVACALGMMLLCPDSPVGDWGARGERIQENLRVLQLRAGSTDTGIMTPSDTYSSSEEEKGSAKLPAPAGGISHQQAMDIAKGEVVVKPRFKDSFSILLSPQTIFHVATYACSFGGELAINSILSSYYKHNFPHLSQTAASNYAAIFGFLNVVTRPLGGVVSDVLYSRSGRNLWFKKAWITTCGVLTGALLVVIGRVDPSAAHGGMSIGVLVALVMLMAIFLEAGNGANFALVPHVHPAANGIVSGVTGAGGNLGGVLFAVVFRFMDHGRGYAHALWVIGVIHMALNLAVCWIAPLPKGQVGGR</sequence>
<keyword evidence="5 8" id="KW-1133">Transmembrane helix</keyword>
<dbReference type="Proteomes" id="UP000076881">
    <property type="component" value="Unassembled WGS sequence"/>
</dbReference>
<keyword evidence="7 8" id="KW-0472">Membrane</keyword>
<evidence type="ECO:0000259" key="10">
    <source>
        <dbReference type="PROSITE" id="PS50850"/>
    </source>
</evidence>
<keyword evidence="6 8" id="KW-0534">Nitrate assimilation</keyword>
<keyword evidence="8" id="KW-1003">Cell membrane</keyword>
<dbReference type="AlphaFoldDB" id="A0A168HQL2"/>
<comment type="caution">
    <text evidence="11">The sequence shown here is derived from an EMBL/GenBank/DDBJ whole genome shotgun (WGS) entry which is preliminary data.</text>
</comment>
<proteinExistence type="inferred from homology"/>
<keyword evidence="3 8" id="KW-0813">Transport</keyword>
<dbReference type="NCBIfam" id="TIGR00886">
    <property type="entry name" value="2A0108"/>
    <property type="match status" value="1"/>
</dbReference>
<dbReference type="STRING" id="1081108.A0A168HQL2"/>
<gene>
    <name evidence="11" type="ORF">LEL_04927</name>
</gene>
<comment type="subcellular location">
    <subcellularLocation>
        <location evidence="8">Cell membrane</location>
        <topology evidence="8">Multi-pass membrane protein</topology>
    </subcellularLocation>
    <subcellularLocation>
        <location evidence="1">Membrane</location>
        <topology evidence="1">Multi-pass membrane protein</topology>
    </subcellularLocation>
</comment>
<organism evidence="11 12">
    <name type="scientific">Akanthomyces lecanii RCEF 1005</name>
    <dbReference type="NCBI Taxonomy" id="1081108"/>
    <lineage>
        <taxon>Eukaryota</taxon>
        <taxon>Fungi</taxon>
        <taxon>Dikarya</taxon>
        <taxon>Ascomycota</taxon>
        <taxon>Pezizomycotina</taxon>
        <taxon>Sordariomycetes</taxon>
        <taxon>Hypocreomycetidae</taxon>
        <taxon>Hypocreales</taxon>
        <taxon>Cordycipitaceae</taxon>
        <taxon>Akanthomyces</taxon>
        <taxon>Cordyceps confragosa</taxon>
    </lineage>
</organism>
<protein>
    <recommendedName>
        <fullName evidence="8">Nitrate/nitrite transporter</fullName>
    </recommendedName>
</protein>
<dbReference type="InterPro" id="IPR020846">
    <property type="entry name" value="MFS_dom"/>
</dbReference>
<dbReference type="InterPro" id="IPR004737">
    <property type="entry name" value="NO3_transporter_NarK/NarU-like"/>
</dbReference>
<dbReference type="GO" id="GO:0015113">
    <property type="term" value="F:nitrite transmembrane transporter activity"/>
    <property type="evidence" value="ECO:0007669"/>
    <property type="project" value="InterPro"/>
</dbReference>
<evidence type="ECO:0000256" key="4">
    <source>
        <dbReference type="ARBA" id="ARBA00022692"/>
    </source>
</evidence>
<feature type="transmembrane region" description="Helical" evidence="8">
    <location>
        <begin position="450"/>
        <end position="471"/>
    </location>
</feature>
<evidence type="ECO:0000256" key="6">
    <source>
        <dbReference type="ARBA" id="ARBA00023063"/>
    </source>
</evidence>
<evidence type="ECO:0000256" key="1">
    <source>
        <dbReference type="ARBA" id="ARBA00004141"/>
    </source>
</evidence>
<dbReference type="SUPFAM" id="SSF103473">
    <property type="entry name" value="MFS general substrate transporter"/>
    <property type="match status" value="1"/>
</dbReference>
<feature type="transmembrane region" description="Helical" evidence="8">
    <location>
        <begin position="312"/>
        <end position="336"/>
    </location>
</feature>
<feature type="transmembrane region" description="Helical" evidence="8">
    <location>
        <begin position="201"/>
        <end position="220"/>
    </location>
</feature>
<name>A0A168HQL2_CORDF</name>
<dbReference type="PANTHER" id="PTHR23515">
    <property type="entry name" value="HIGH-AFFINITY NITRATE TRANSPORTER 2.3"/>
    <property type="match status" value="1"/>
</dbReference>
<dbReference type="GO" id="GO:0005886">
    <property type="term" value="C:plasma membrane"/>
    <property type="evidence" value="ECO:0007669"/>
    <property type="project" value="UniProtKB-SubCell"/>
</dbReference>
<keyword evidence="12" id="KW-1185">Reference proteome</keyword>
<feature type="transmembrane region" description="Helical" evidence="8">
    <location>
        <begin position="33"/>
        <end position="53"/>
    </location>
</feature>
<evidence type="ECO:0000256" key="7">
    <source>
        <dbReference type="ARBA" id="ARBA00023136"/>
    </source>
</evidence>
<feature type="transmembrane region" description="Helical" evidence="8">
    <location>
        <begin position="165"/>
        <end position="189"/>
    </location>
</feature>
<dbReference type="GO" id="GO:0042128">
    <property type="term" value="P:nitrate assimilation"/>
    <property type="evidence" value="ECO:0007669"/>
    <property type="project" value="UniProtKB-UniRule"/>
</dbReference>
<comment type="similarity">
    <text evidence="2 8">Belongs to the major facilitator superfamily. Nitrate/nitrite porter (TC 2.A.1.8) family.</text>
</comment>
<keyword evidence="4 8" id="KW-0812">Transmembrane</keyword>
<dbReference type="Gene3D" id="1.20.1250.20">
    <property type="entry name" value="MFS general substrate transporter like domains"/>
    <property type="match status" value="2"/>
</dbReference>
<dbReference type="Pfam" id="PF07690">
    <property type="entry name" value="MFS_1"/>
    <property type="match status" value="1"/>
</dbReference>
<dbReference type="InterPro" id="IPR011701">
    <property type="entry name" value="MFS"/>
</dbReference>
<evidence type="ECO:0000256" key="2">
    <source>
        <dbReference type="ARBA" id="ARBA00008432"/>
    </source>
</evidence>
<dbReference type="GO" id="GO:0015112">
    <property type="term" value="F:nitrate transmembrane transporter activity"/>
    <property type="evidence" value="ECO:0007669"/>
    <property type="project" value="UniProtKB-UniRule"/>
</dbReference>
<dbReference type="InterPro" id="IPR044772">
    <property type="entry name" value="NO3_transporter"/>
</dbReference>
<feature type="transmembrane region" description="Helical" evidence="8">
    <location>
        <begin position="74"/>
        <end position="92"/>
    </location>
</feature>
<dbReference type="OrthoDB" id="434240at2759"/>
<accession>A0A168HQL2</accession>
<evidence type="ECO:0000256" key="5">
    <source>
        <dbReference type="ARBA" id="ARBA00022989"/>
    </source>
</evidence>
<feature type="transmembrane region" description="Helical" evidence="8">
    <location>
        <begin position="483"/>
        <end position="503"/>
    </location>
</feature>
<feature type="transmembrane region" description="Helical" evidence="8">
    <location>
        <begin position="386"/>
        <end position="405"/>
    </location>
</feature>
<evidence type="ECO:0000256" key="8">
    <source>
        <dbReference type="RuleBase" id="RU366033"/>
    </source>
</evidence>
<feature type="region of interest" description="Disordered" evidence="9">
    <location>
        <begin position="255"/>
        <end position="278"/>
    </location>
</feature>
<feature type="transmembrane region" description="Helical" evidence="8">
    <location>
        <begin position="348"/>
        <end position="366"/>
    </location>
</feature>
<evidence type="ECO:0000256" key="9">
    <source>
        <dbReference type="SAM" id="MobiDB-lite"/>
    </source>
</evidence>